<feature type="domain" description="Cysteine-rich" evidence="2">
    <location>
        <begin position="148"/>
        <end position="234"/>
    </location>
</feature>
<evidence type="ECO:0000313" key="3">
    <source>
        <dbReference type="EMBL" id="EMS77306.1"/>
    </source>
</evidence>
<evidence type="ECO:0000313" key="4">
    <source>
        <dbReference type="Proteomes" id="UP000014216"/>
    </source>
</evidence>
<dbReference type="PANTHER" id="PTHR42947:SF1">
    <property type="entry name" value="COB--COM HETERODISULFIDE REDUCTASE SUBUNIT B 1"/>
    <property type="match status" value="1"/>
</dbReference>
<sequence>MTFSHTQLNYFPGCSLATTAKENNASLIYFLEQFDIGLKEIPDWNCCGSSSTHSIDAGLALALASRNLFLAPDDKPLLIACPGCHLRLGEAKLTLSTNAEKRRRVEQHFGESFHADLKLLHFFELLADMSCAGRFKDLSGRLKHLKIAAYYGCMLARPPRMNKQPNHYGLIEKTMTALGGDPVQWGYSGTCCGTFLSVSRPAISSRLVNRIMKGAIQSGAECIVTACAMCHLNLEIRCAPENRIPVFHFSEILSLARDGKASREWLNRHLIDPVPVLKTRWQV</sequence>
<dbReference type="GO" id="GO:0051912">
    <property type="term" value="F:CoB--CoM heterodisulfide reductase activity"/>
    <property type="evidence" value="ECO:0007669"/>
    <property type="project" value="UniProtKB-EC"/>
</dbReference>
<dbReference type="AlphaFoldDB" id="S0G0W4"/>
<name>S0G0W4_9BACT</name>
<dbReference type="Pfam" id="PF02754">
    <property type="entry name" value="CCG"/>
    <property type="match status" value="2"/>
</dbReference>
<dbReference type="PANTHER" id="PTHR42947">
    <property type="entry name" value="COB--COM HETERODISULFIDE REDUCTASE SUBUNIT B 1"/>
    <property type="match status" value="1"/>
</dbReference>
<reference evidence="3 4" key="1">
    <citation type="journal article" date="2013" name="Genome Announc.">
        <title>Draft Genome Sequence of Desulfotignum phosphitoxidans DSM 13687 Strain FiPS-3.</title>
        <authorList>
            <person name="Poehlein A."/>
            <person name="Daniel R."/>
            <person name="Simeonova D.D."/>
        </authorList>
    </citation>
    <scope>NUCLEOTIDE SEQUENCE [LARGE SCALE GENOMIC DNA]</scope>
    <source>
        <strain evidence="3 4">DSM 13687</strain>
    </source>
</reference>
<dbReference type="Proteomes" id="UP000014216">
    <property type="component" value="Unassembled WGS sequence"/>
</dbReference>
<comment type="caution">
    <text evidence="3">The sequence shown here is derived from an EMBL/GenBank/DDBJ whole genome shotgun (WGS) entry which is preliminary data.</text>
</comment>
<dbReference type="OrthoDB" id="9777685at2"/>
<dbReference type="EC" id="1.8.98.1" evidence="3"/>
<evidence type="ECO:0000256" key="1">
    <source>
        <dbReference type="ARBA" id="ARBA00023002"/>
    </source>
</evidence>
<evidence type="ECO:0000259" key="2">
    <source>
        <dbReference type="Pfam" id="PF02754"/>
    </source>
</evidence>
<gene>
    <name evidence="3" type="ORF">Dpo_17c00100</name>
</gene>
<dbReference type="InterPro" id="IPR051278">
    <property type="entry name" value="HdrB/HdrD_reductase"/>
</dbReference>
<accession>S0G0W4</accession>
<organism evidence="3 4">
    <name type="scientific">Desulfotignum phosphitoxidans DSM 13687</name>
    <dbReference type="NCBI Taxonomy" id="1286635"/>
    <lineage>
        <taxon>Bacteria</taxon>
        <taxon>Pseudomonadati</taxon>
        <taxon>Thermodesulfobacteriota</taxon>
        <taxon>Desulfobacteria</taxon>
        <taxon>Desulfobacterales</taxon>
        <taxon>Desulfobacteraceae</taxon>
        <taxon>Desulfotignum</taxon>
    </lineage>
</organism>
<protein>
    <submittedName>
        <fullName evidence="3">CoB--CoM heterodisulfide reductase</fullName>
        <ecNumber evidence="3">1.8.98.1</ecNumber>
    </submittedName>
</protein>
<proteinExistence type="predicted"/>
<feature type="domain" description="Cysteine-rich" evidence="2">
    <location>
        <begin position="9"/>
        <end position="88"/>
    </location>
</feature>
<dbReference type="Gene3D" id="1.20.1050.140">
    <property type="match status" value="1"/>
</dbReference>
<dbReference type="InterPro" id="IPR004017">
    <property type="entry name" value="Cys_rich_dom"/>
</dbReference>
<dbReference type="EMBL" id="APJX01000017">
    <property type="protein sequence ID" value="EMS77306.1"/>
    <property type="molecule type" value="Genomic_DNA"/>
</dbReference>
<keyword evidence="1 3" id="KW-0560">Oxidoreductase</keyword>
<dbReference type="RefSeq" id="WP_006968675.1">
    <property type="nucleotide sequence ID" value="NZ_APJX01000017.1"/>
</dbReference>
<keyword evidence="4" id="KW-1185">Reference proteome</keyword>